<accession>A0A6H2DMC4</accession>
<name>A0A6H2DMC4_9SPHN</name>
<organism evidence="2 3">
    <name type="scientific">Parasphingorhabdus halotolerans</name>
    <dbReference type="NCBI Taxonomy" id="2725558"/>
    <lineage>
        <taxon>Bacteria</taxon>
        <taxon>Pseudomonadati</taxon>
        <taxon>Pseudomonadota</taxon>
        <taxon>Alphaproteobacteria</taxon>
        <taxon>Sphingomonadales</taxon>
        <taxon>Sphingomonadaceae</taxon>
        <taxon>Parasphingorhabdus</taxon>
    </lineage>
</organism>
<dbReference type="PANTHER" id="PTHR34310">
    <property type="entry name" value="DUF427 DOMAIN PROTEIN (AFU_ORTHOLOGUE AFUA_3G02220)"/>
    <property type="match status" value="1"/>
</dbReference>
<reference evidence="2 3" key="1">
    <citation type="submission" date="2020-04" db="EMBL/GenBank/DDBJ databases">
        <title>Genome sequence for Sphingorhabdus sp. strain M1.</title>
        <authorList>
            <person name="Park S.-J."/>
        </authorList>
    </citation>
    <scope>NUCLEOTIDE SEQUENCE [LARGE SCALE GENOMIC DNA]</scope>
    <source>
        <strain evidence="2 3">JK6</strain>
    </source>
</reference>
<protein>
    <submittedName>
        <fullName evidence="2">DUF427 domain-containing protein</fullName>
    </submittedName>
</protein>
<feature type="domain" description="DUF427" evidence="1">
    <location>
        <begin position="3"/>
        <end position="88"/>
    </location>
</feature>
<dbReference type="KEGG" id="phao:HF685_08635"/>
<gene>
    <name evidence="2" type="ORF">HF685_08635</name>
</gene>
<dbReference type="Gene3D" id="2.170.150.40">
    <property type="entry name" value="Domain of unknown function (DUF427)"/>
    <property type="match status" value="1"/>
</dbReference>
<dbReference type="Proteomes" id="UP000501600">
    <property type="component" value="Chromosome"/>
</dbReference>
<evidence type="ECO:0000259" key="1">
    <source>
        <dbReference type="Pfam" id="PF04248"/>
    </source>
</evidence>
<evidence type="ECO:0000313" key="2">
    <source>
        <dbReference type="EMBL" id="QJB69338.1"/>
    </source>
</evidence>
<dbReference type="EMBL" id="CP051217">
    <property type="protein sequence ID" value="QJB69338.1"/>
    <property type="molecule type" value="Genomic_DNA"/>
</dbReference>
<dbReference type="InterPro" id="IPR007361">
    <property type="entry name" value="DUF427"/>
</dbReference>
<dbReference type="InterPro" id="IPR038694">
    <property type="entry name" value="DUF427_sf"/>
</dbReference>
<dbReference type="PANTHER" id="PTHR34310:SF5">
    <property type="entry name" value="DUF427 DOMAIN PROTEIN (AFU_ORTHOLOGUE AFUA_3G02220)"/>
    <property type="match status" value="1"/>
</dbReference>
<sequence>MATAKWNGAVIAESDDTVVVEGNHYFPRDAVWSKYLTSSETTSHCPWKGDASYHTLVVNGETNEDAAWFYPTPKEKAAEIKDRIAFWKGVEVTT</sequence>
<dbReference type="AlphaFoldDB" id="A0A6H2DMC4"/>
<evidence type="ECO:0000313" key="3">
    <source>
        <dbReference type="Proteomes" id="UP000501600"/>
    </source>
</evidence>
<dbReference type="Pfam" id="PF04248">
    <property type="entry name" value="NTP_transf_9"/>
    <property type="match status" value="1"/>
</dbReference>
<dbReference type="RefSeq" id="WP_168819315.1">
    <property type="nucleotide sequence ID" value="NZ_CP051217.1"/>
</dbReference>
<proteinExistence type="predicted"/>
<keyword evidence="3" id="KW-1185">Reference proteome</keyword>